<dbReference type="Pfam" id="PF03479">
    <property type="entry name" value="PCC"/>
    <property type="match status" value="1"/>
</dbReference>
<sequence length="292" mass="30195">MSGDAVAERAAFHMVHPGPVAERRIEWAGARLVRLSERVDADGESLLAAIAALADRFGIAAGTGRIAQCTLAATRFTTGGPARDGKAANYTYIREFGPGRLPWGTFSFGRTPGGAPFVHCHAMVEAGEITEPAGGHLFPADCPVSGAFDVELFGLDGVDLVQQPDAETLHSVFEIGAHRPVAGPEALFVRVRPNEDLTEAVETACRAAGLTDAELGPSLGSLNAPDLMSEDGAGHALPSVGMEALCLSGSIVDGTAHLSGTLVDEAGTPFRGVLVRGHAPVCVTAEVLVIAR</sequence>
<organism evidence="2 3">
    <name type="scientific">Roseitalea porphyridii</name>
    <dbReference type="NCBI Taxonomy" id="1852022"/>
    <lineage>
        <taxon>Bacteria</taxon>
        <taxon>Pseudomonadati</taxon>
        <taxon>Pseudomonadota</taxon>
        <taxon>Alphaproteobacteria</taxon>
        <taxon>Hyphomicrobiales</taxon>
        <taxon>Ahrensiaceae</taxon>
        <taxon>Roseitalea</taxon>
    </lineage>
</organism>
<gene>
    <name evidence="2" type="ORF">E0E05_02075</name>
</gene>
<dbReference type="PROSITE" id="PS51742">
    <property type="entry name" value="PPC"/>
    <property type="match status" value="1"/>
</dbReference>
<dbReference type="Gene3D" id="3.30.1330.80">
    <property type="entry name" value="Hypothetical protein, similar to alpha- acetolactate decarboxylase, domain 2"/>
    <property type="match status" value="2"/>
</dbReference>
<feature type="domain" description="PPC" evidence="1">
    <location>
        <begin position="181"/>
        <end position="292"/>
    </location>
</feature>
<dbReference type="OrthoDB" id="8720942at2"/>
<keyword evidence="3" id="KW-1185">Reference proteome</keyword>
<reference evidence="2 3" key="1">
    <citation type="journal article" date="2017" name="Int. J. Syst. Evol. Microbiol.">
        <title>Roseitalea porphyridii gen. nov., sp. nov., isolated from a red alga, and reclassification of Hoeflea suaedae Chung et al. 2013 as Pseudohoeflea suaedae gen. nov., comb. nov.</title>
        <authorList>
            <person name="Hyeon J.W."/>
            <person name="Jeong S.E."/>
            <person name="Baek K."/>
            <person name="Jeon C.O."/>
        </authorList>
    </citation>
    <scope>NUCLEOTIDE SEQUENCE [LARGE SCALE GENOMIC DNA]</scope>
    <source>
        <strain evidence="2 3">MA7-20</strain>
    </source>
</reference>
<dbReference type="SUPFAM" id="SSF117856">
    <property type="entry name" value="AF0104/ALDC/Ptd012-like"/>
    <property type="match status" value="2"/>
</dbReference>
<protein>
    <submittedName>
        <fullName evidence="2">DUF296 domain-containing protein</fullName>
    </submittedName>
</protein>
<dbReference type="EMBL" id="CP036532">
    <property type="protein sequence ID" value="QBK29489.1"/>
    <property type="molecule type" value="Genomic_DNA"/>
</dbReference>
<evidence type="ECO:0000259" key="1">
    <source>
        <dbReference type="PROSITE" id="PS51742"/>
    </source>
</evidence>
<dbReference type="GeneID" id="90766071"/>
<proteinExistence type="predicted"/>
<accession>A0A4P6UYR4</accession>
<dbReference type="AlphaFoldDB" id="A0A4P6UYR4"/>
<evidence type="ECO:0000313" key="3">
    <source>
        <dbReference type="Proteomes" id="UP000293719"/>
    </source>
</evidence>
<dbReference type="InterPro" id="IPR005175">
    <property type="entry name" value="PPC_dom"/>
</dbReference>
<name>A0A4P6UYR4_9HYPH</name>
<dbReference type="Proteomes" id="UP000293719">
    <property type="component" value="Chromosome"/>
</dbReference>
<evidence type="ECO:0000313" key="2">
    <source>
        <dbReference type="EMBL" id="QBK29489.1"/>
    </source>
</evidence>
<dbReference type="RefSeq" id="WP_131615190.1">
    <property type="nucleotide sequence ID" value="NZ_CP036532.1"/>
</dbReference>
<dbReference type="KEGG" id="rpod:E0E05_02075"/>